<dbReference type="EMBL" id="VSSQ01106533">
    <property type="protein sequence ID" value="MPN46123.1"/>
    <property type="molecule type" value="Genomic_DNA"/>
</dbReference>
<dbReference type="AlphaFoldDB" id="A0A645IFH5"/>
<gene>
    <name evidence="2" type="ORF">SDC9_193706</name>
</gene>
<evidence type="ECO:0000313" key="2">
    <source>
        <dbReference type="EMBL" id="MPN46123.1"/>
    </source>
</evidence>
<protein>
    <submittedName>
        <fullName evidence="2">Uncharacterized protein</fullName>
    </submittedName>
</protein>
<name>A0A645IFH5_9ZZZZ</name>
<accession>A0A645IFH5</accession>
<proteinExistence type="predicted"/>
<evidence type="ECO:0000256" key="1">
    <source>
        <dbReference type="SAM" id="MobiDB-lite"/>
    </source>
</evidence>
<feature type="region of interest" description="Disordered" evidence="1">
    <location>
        <begin position="51"/>
        <end position="70"/>
    </location>
</feature>
<organism evidence="2">
    <name type="scientific">bioreactor metagenome</name>
    <dbReference type="NCBI Taxonomy" id="1076179"/>
    <lineage>
        <taxon>unclassified sequences</taxon>
        <taxon>metagenomes</taxon>
        <taxon>ecological metagenomes</taxon>
    </lineage>
</organism>
<comment type="caution">
    <text evidence="2">The sequence shown here is derived from an EMBL/GenBank/DDBJ whole genome shotgun (WGS) entry which is preliminary data.</text>
</comment>
<sequence length="70" mass="8150">MAVDKIILKHAELFHELLIRIQNSRVIHHFAQAENARMAAEPGKILRQKHSSAVFKRRRGHAGRHHHIYA</sequence>
<reference evidence="2" key="1">
    <citation type="submission" date="2019-08" db="EMBL/GenBank/DDBJ databases">
        <authorList>
            <person name="Kucharzyk K."/>
            <person name="Murdoch R.W."/>
            <person name="Higgins S."/>
            <person name="Loffler F."/>
        </authorList>
    </citation>
    <scope>NUCLEOTIDE SEQUENCE</scope>
</reference>